<dbReference type="Proteomes" id="UP000199048">
    <property type="component" value="Unassembled WGS sequence"/>
</dbReference>
<evidence type="ECO:0000256" key="1">
    <source>
        <dbReference type="SAM" id="Coils"/>
    </source>
</evidence>
<evidence type="ECO:0000313" key="4">
    <source>
        <dbReference type="Proteomes" id="UP000199048"/>
    </source>
</evidence>
<feature type="coiled-coil region" evidence="1">
    <location>
        <begin position="70"/>
        <end position="107"/>
    </location>
</feature>
<name>A0A1I4FZH0_9HYPH</name>
<keyword evidence="2" id="KW-0472">Membrane</keyword>
<dbReference type="EMBL" id="FOTK01000002">
    <property type="protein sequence ID" value="SFL22216.1"/>
    <property type="molecule type" value="Genomic_DNA"/>
</dbReference>
<dbReference type="AlphaFoldDB" id="A0A1I4FZH0"/>
<reference evidence="4" key="1">
    <citation type="submission" date="2016-10" db="EMBL/GenBank/DDBJ databases">
        <authorList>
            <person name="Varghese N."/>
            <person name="Submissions S."/>
        </authorList>
    </citation>
    <scope>NUCLEOTIDE SEQUENCE [LARGE SCALE GENOMIC DNA]</scope>
    <source>
        <strain evidence="4">BL36</strain>
    </source>
</reference>
<feature type="transmembrane region" description="Helical" evidence="2">
    <location>
        <begin position="6"/>
        <end position="25"/>
    </location>
</feature>
<keyword evidence="2" id="KW-0812">Transmembrane</keyword>
<gene>
    <name evidence="3" type="ORF">SAMN05192568_100244</name>
</gene>
<evidence type="ECO:0000256" key="2">
    <source>
        <dbReference type="SAM" id="Phobius"/>
    </source>
</evidence>
<keyword evidence="4" id="KW-1185">Reference proteome</keyword>
<accession>A0A1I4FZH0</accession>
<keyword evidence="2" id="KW-1133">Transmembrane helix</keyword>
<feature type="transmembrane region" description="Helical" evidence="2">
    <location>
        <begin position="32"/>
        <end position="50"/>
    </location>
</feature>
<organism evidence="3 4">
    <name type="scientific">Methylobacterium pseudosasicola</name>
    <dbReference type="NCBI Taxonomy" id="582667"/>
    <lineage>
        <taxon>Bacteria</taxon>
        <taxon>Pseudomonadati</taxon>
        <taxon>Pseudomonadota</taxon>
        <taxon>Alphaproteobacteria</taxon>
        <taxon>Hyphomicrobiales</taxon>
        <taxon>Methylobacteriaceae</taxon>
        <taxon>Methylobacterium</taxon>
    </lineage>
</organism>
<protein>
    <submittedName>
        <fullName evidence="3">Uncharacterized protein</fullName>
    </submittedName>
</protein>
<proteinExistence type="predicted"/>
<evidence type="ECO:0000313" key="3">
    <source>
        <dbReference type="EMBL" id="SFL22216.1"/>
    </source>
</evidence>
<sequence length="180" mass="19838">MSILRYILLGLSVLSFAIVLVFWAVSGRAMDLVVFLVAAFLISNSIYILFSNPTLKTSAVFDRAATGLAFASLELQHQAKEAKIREAEAERIRAQEAEQNTSKLRAAEEFISYVRQNPLMRRRQTVEVKQITLRNDVKSIALPALELARPAPVELNGQHHVDSDLASMAPPPGAVPRLGS</sequence>
<keyword evidence="1" id="KW-0175">Coiled coil</keyword>